<dbReference type="InterPro" id="IPR011008">
    <property type="entry name" value="Dimeric_a/b-barrel"/>
</dbReference>
<feature type="domain" description="DUF4937" evidence="1">
    <location>
        <begin position="2"/>
        <end position="91"/>
    </location>
</feature>
<dbReference type="Pfam" id="PF16291">
    <property type="entry name" value="DUF4937"/>
    <property type="match status" value="1"/>
</dbReference>
<protein>
    <submittedName>
        <fullName evidence="2">DUF4937 domain-containing protein</fullName>
    </submittedName>
</protein>
<evidence type="ECO:0000259" key="1">
    <source>
        <dbReference type="Pfam" id="PF16291"/>
    </source>
</evidence>
<dbReference type="AlphaFoldDB" id="A0A5D4S962"/>
<dbReference type="InterPro" id="IPR032555">
    <property type="entry name" value="DUF4937"/>
</dbReference>
<reference evidence="2 3" key="1">
    <citation type="submission" date="2019-08" db="EMBL/GenBank/DDBJ databases">
        <title>Bacillus genomes from the desert of Cuatro Cienegas, Coahuila.</title>
        <authorList>
            <person name="Olmedo-Alvarez G."/>
        </authorList>
    </citation>
    <scope>NUCLEOTIDE SEQUENCE [LARGE SCALE GENOMIC DNA]</scope>
    <source>
        <strain evidence="2 3">CH37_1T</strain>
    </source>
</reference>
<proteinExistence type="predicted"/>
<evidence type="ECO:0000313" key="3">
    <source>
        <dbReference type="Proteomes" id="UP000323732"/>
    </source>
</evidence>
<sequence>MLVKYIRCGVDSASREEFSLAQMGWEPLKHVPGFIRQFGGWTRPEGDADAVIFGLWESRASYDYFMSNLHDSLIGASSQMRYLQSFSAALFEEDEDIVHRHAASSELLDSFGARLDIPAGEVELVGEWEVRAAIS</sequence>
<gene>
    <name evidence="2" type="ORF">FZD47_23515</name>
</gene>
<dbReference type="EMBL" id="VTES01000010">
    <property type="protein sequence ID" value="TYS58332.1"/>
    <property type="molecule type" value="Genomic_DNA"/>
</dbReference>
<dbReference type="RefSeq" id="WP_009795749.1">
    <property type="nucleotide sequence ID" value="NZ_JAWPEO010000012.1"/>
</dbReference>
<name>A0A5D4S962_9BACI</name>
<dbReference type="SUPFAM" id="SSF54909">
    <property type="entry name" value="Dimeric alpha+beta barrel"/>
    <property type="match status" value="1"/>
</dbReference>
<comment type="caution">
    <text evidence="2">The sequence shown here is derived from an EMBL/GenBank/DDBJ whole genome shotgun (WGS) entry which is preliminary data.</text>
</comment>
<accession>A0A5D4S962</accession>
<dbReference type="Proteomes" id="UP000323732">
    <property type="component" value="Unassembled WGS sequence"/>
</dbReference>
<organism evidence="2 3">
    <name type="scientific">Bacillus infantis</name>
    <dbReference type="NCBI Taxonomy" id="324767"/>
    <lineage>
        <taxon>Bacteria</taxon>
        <taxon>Bacillati</taxon>
        <taxon>Bacillota</taxon>
        <taxon>Bacilli</taxon>
        <taxon>Bacillales</taxon>
        <taxon>Bacillaceae</taxon>
        <taxon>Bacillus</taxon>
    </lineage>
</organism>
<evidence type="ECO:0000313" key="2">
    <source>
        <dbReference type="EMBL" id="TYS58332.1"/>
    </source>
</evidence>